<feature type="repeat" description="TPR" evidence="3">
    <location>
        <begin position="223"/>
        <end position="256"/>
    </location>
</feature>
<dbReference type="EMBL" id="JBHSCY010000001">
    <property type="protein sequence ID" value="MFC4268705.1"/>
    <property type="molecule type" value="Genomic_DNA"/>
</dbReference>
<dbReference type="Pfam" id="PF14559">
    <property type="entry name" value="TPR_19"/>
    <property type="match status" value="1"/>
</dbReference>
<dbReference type="RefSeq" id="WP_377409320.1">
    <property type="nucleotide sequence ID" value="NZ_JBHSCY010000001.1"/>
</dbReference>
<dbReference type="Gene3D" id="1.25.40.10">
    <property type="entry name" value="Tetratricopeptide repeat domain"/>
    <property type="match status" value="2"/>
</dbReference>
<keyword evidence="1" id="KW-0677">Repeat</keyword>
<dbReference type="Pfam" id="PF00515">
    <property type="entry name" value="TPR_1"/>
    <property type="match status" value="1"/>
</dbReference>
<evidence type="ECO:0000256" key="1">
    <source>
        <dbReference type="ARBA" id="ARBA00022737"/>
    </source>
</evidence>
<comment type="caution">
    <text evidence="4">The sequence shown here is derived from an EMBL/GenBank/DDBJ whole genome shotgun (WGS) entry which is preliminary data.</text>
</comment>
<protein>
    <submittedName>
        <fullName evidence="4">Tetratricopeptide repeat protein</fullName>
    </submittedName>
</protein>
<name>A0ABV8R9S1_9FLAO</name>
<dbReference type="InterPro" id="IPR019734">
    <property type="entry name" value="TPR_rpt"/>
</dbReference>
<evidence type="ECO:0000313" key="4">
    <source>
        <dbReference type="EMBL" id="MFC4268705.1"/>
    </source>
</evidence>
<dbReference type="PANTHER" id="PTHR44943">
    <property type="entry name" value="CELLULOSE SYNTHASE OPERON PROTEIN C"/>
    <property type="match status" value="1"/>
</dbReference>
<reference evidence="5" key="1">
    <citation type="journal article" date="2019" name="Int. J. Syst. Evol. Microbiol.">
        <title>The Global Catalogue of Microorganisms (GCM) 10K type strain sequencing project: providing services to taxonomists for standard genome sequencing and annotation.</title>
        <authorList>
            <consortium name="The Broad Institute Genomics Platform"/>
            <consortium name="The Broad Institute Genome Sequencing Center for Infectious Disease"/>
            <person name="Wu L."/>
            <person name="Ma J."/>
        </authorList>
    </citation>
    <scope>NUCLEOTIDE SEQUENCE [LARGE SCALE GENOMIC DNA]</scope>
    <source>
        <strain evidence="5">CECT 8655</strain>
    </source>
</reference>
<dbReference type="PROSITE" id="PS50293">
    <property type="entry name" value="TPR_REGION"/>
    <property type="match status" value="1"/>
</dbReference>
<dbReference type="InterPro" id="IPR051685">
    <property type="entry name" value="Ycf3/AcsC/BcsC/TPR_MFPF"/>
</dbReference>
<keyword evidence="2 3" id="KW-0802">TPR repeat</keyword>
<sequence length="416" mass="47639">MKKQILALAVGFMSVVTFAQKKELRAAEKALSKSDYKTAMASLESVKGMLADMEEKYKSQYYFLNAQVLSGKNDLQGAAEAFNQLFDYEKQTGKKRYSKEAEPMLMSVIQKVSQRAINLYNNDKDFKNAAKDFYLTYKLSPKDTSFLYNAAVSASLAKEYDTSLEYYKELQKLGYTGITTEYYATNKETGVVENLGSKDQRDFMIKSGQYMKPEDKSTESKQGDIIKNIGYIYISQGKTQEAISAITEARKTNPKDLNLILNEAQLYIKLEKMDKFAQLMEEAIELDPNNPTLFFNLGVVNQNENKTEEAIGYYKKAIELKPDYGDAYMNLAVAILSGEKAIVDEMNKNLSNFKKYEELEEKQKALYRRALPYLEKADEIKRSEDTVKSLLNIYDILLMEDKADKLRPIYKKMRGQ</sequence>
<dbReference type="PROSITE" id="PS50005">
    <property type="entry name" value="TPR"/>
    <property type="match status" value="3"/>
</dbReference>
<evidence type="ECO:0000256" key="3">
    <source>
        <dbReference type="PROSITE-ProRule" id="PRU00339"/>
    </source>
</evidence>
<dbReference type="Proteomes" id="UP001595826">
    <property type="component" value="Unassembled WGS sequence"/>
</dbReference>
<evidence type="ECO:0000313" key="5">
    <source>
        <dbReference type="Proteomes" id="UP001595826"/>
    </source>
</evidence>
<proteinExistence type="predicted"/>
<dbReference type="SUPFAM" id="SSF48452">
    <property type="entry name" value="TPR-like"/>
    <property type="match status" value="2"/>
</dbReference>
<dbReference type="InterPro" id="IPR011990">
    <property type="entry name" value="TPR-like_helical_dom_sf"/>
</dbReference>
<accession>A0ABV8R9S1</accession>
<gene>
    <name evidence="4" type="ORF">ACFOWD_07280</name>
</gene>
<keyword evidence="5" id="KW-1185">Reference proteome</keyword>
<feature type="repeat" description="TPR" evidence="3">
    <location>
        <begin position="257"/>
        <end position="290"/>
    </location>
</feature>
<dbReference type="PANTHER" id="PTHR44943:SF4">
    <property type="entry name" value="TPR REPEAT-CONTAINING PROTEIN MJ0798"/>
    <property type="match status" value="1"/>
</dbReference>
<organism evidence="4 5">
    <name type="scientific">Polaribacter marinivivus</name>
    <dbReference type="NCBI Taxonomy" id="1524260"/>
    <lineage>
        <taxon>Bacteria</taxon>
        <taxon>Pseudomonadati</taxon>
        <taxon>Bacteroidota</taxon>
        <taxon>Flavobacteriia</taxon>
        <taxon>Flavobacteriales</taxon>
        <taxon>Flavobacteriaceae</taxon>
    </lineage>
</organism>
<feature type="repeat" description="TPR" evidence="3">
    <location>
        <begin position="291"/>
        <end position="324"/>
    </location>
</feature>
<dbReference type="SMART" id="SM00028">
    <property type="entry name" value="TPR"/>
    <property type="match status" value="5"/>
</dbReference>
<evidence type="ECO:0000256" key="2">
    <source>
        <dbReference type="ARBA" id="ARBA00022803"/>
    </source>
</evidence>